<evidence type="ECO:0000259" key="10">
    <source>
        <dbReference type="PROSITE" id="PS50928"/>
    </source>
</evidence>
<keyword evidence="4" id="KW-1003">Cell membrane</keyword>
<dbReference type="InterPro" id="IPR035906">
    <property type="entry name" value="MetI-like_sf"/>
</dbReference>
<keyword evidence="12" id="KW-1185">Reference proteome</keyword>
<dbReference type="Gene3D" id="1.10.3720.10">
    <property type="entry name" value="MetI-like"/>
    <property type="match status" value="1"/>
</dbReference>
<dbReference type="CDD" id="cd06261">
    <property type="entry name" value="TM_PBP2"/>
    <property type="match status" value="1"/>
</dbReference>
<feature type="domain" description="ABC transmembrane type-1" evidence="10">
    <location>
        <begin position="73"/>
        <end position="266"/>
    </location>
</feature>
<evidence type="ECO:0000256" key="8">
    <source>
        <dbReference type="ARBA" id="ARBA00023136"/>
    </source>
</evidence>
<dbReference type="InterPro" id="IPR010065">
    <property type="entry name" value="AA_ABC_transptr_permease_3TM"/>
</dbReference>
<evidence type="ECO:0000256" key="5">
    <source>
        <dbReference type="ARBA" id="ARBA00022692"/>
    </source>
</evidence>
<gene>
    <name evidence="11" type="ORF">R7226_09900</name>
</gene>
<dbReference type="SUPFAM" id="SSF161098">
    <property type="entry name" value="MetI-like"/>
    <property type="match status" value="1"/>
</dbReference>
<comment type="similarity">
    <text evidence="2">Belongs to the binding-protein-dependent transport system permease family. HisMQ subfamily.</text>
</comment>
<dbReference type="Proteomes" id="UP001284601">
    <property type="component" value="Unassembled WGS sequence"/>
</dbReference>
<dbReference type="InterPro" id="IPR000515">
    <property type="entry name" value="MetI-like"/>
</dbReference>
<evidence type="ECO:0000313" key="12">
    <source>
        <dbReference type="Proteomes" id="UP001284601"/>
    </source>
</evidence>
<dbReference type="NCBIfam" id="TIGR01726">
    <property type="entry name" value="HEQRo_perm_3TM"/>
    <property type="match status" value="1"/>
</dbReference>
<evidence type="ECO:0000256" key="9">
    <source>
        <dbReference type="RuleBase" id="RU363032"/>
    </source>
</evidence>
<reference evidence="12" key="1">
    <citation type="submission" date="2023-07" db="EMBL/GenBank/DDBJ databases">
        <title>Conexibacter stalactiti sp. nov., isolated from stalactites in a lava cave and emended description of the genus Conexibacter.</title>
        <authorList>
            <person name="Lee S.D."/>
        </authorList>
    </citation>
    <scope>NUCLEOTIDE SEQUENCE [LARGE SCALE GENOMIC DNA]</scope>
    <source>
        <strain evidence="12">KCTC 39840</strain>
    </source>
</reference>
<comment type="caution">
    <text evidence="11">The sequence shown here is derived from an EMBL/GenBank/DDBJ whole genome shotgun (WGS) entry which is preliminary data.</text>
</comment>
<feature type="transmembrane region" description="Helical" evidence="9">
    <location>
        <begin position="248"/>
        <end position="266"/>
    </location>
</feature>
<dbReference type="EMBL" id="JAWSTH010000020">
    <property type="protein sequence ID" value="MDW5594649.1"/>
    <property type="molecule type" value="Genomic_DNA"/>
</dbReference>
<organism evidence="11 12">
    <name type="scientific">Conexibacter stalactiti</name>
    <dbReference type="NCBI Taxonomy" id="1940611"/>
    <lineage>
        <taxon>Bacteria</taxon>
        <taxon>Bacillati</taxon>
        <taxon>Actinomycetota</taxon>
        <taxon>Thermoleophilia</taxon>
        <taxon>Solirubrobacterales</taxon>
        <taxon>Conexibacteraceae</taxon>
        <taxon>Conexibacter</taxon>
    </lineage>
</organism>
<dbReference type="InterPro" id="IPR043429">
    <property type="entry name" value="ArtM/GltK/GlnP/TcyL/YhdX-like"/>
</dbReference>
<keyword evidence="3 9" id="KW-0813">Transport</keyword>
<feature type="transmembrane region" description="Helical" evidence="9">
    <location>
        <begin position="79"/>
        <end position="97"/>
    </location>
</feature>
<evidence type="ECO:0000256" key="3">
    <source>
        <dbReference type="ARBA" id="ARBA00022448"/>
    </source>
</evidence>
<feature type="transmembrane region" description="Helical" evidence="9">
    <location>
        <begin position="118"/>
        <end position="140"/>
    </location>
</feature>
<evidence type="ECO:0000256" key="7">
    <source>
        <dbReference type="ARBA" id="ARBA00022989"/>
    </source>
</evidence>
<evidence type="ECO:0000256" key="6">
    <source>
        <dbReference type="ARBA" id="ARBA00022970"/>
    </source>
</evidence>
<protein>
    <submittedName>
        <fullName evidence="11">Amino acid ABC transporter permease</fullName>
    </submittedName>
</protein>
<dbReference type="Pfam" id="PF00528">
    <property type="entry name" value="BPD_transp_1"/>
    <property type="match status" value="1"/>
</dbReference>
<dbReference type="PROSITE" id="PS50928">
    <property type="entry name" value="ABC_TM1"/>
    <property type="match status" value="1"/>
</dbReference>
<comment type="subcellular location">
    <subcellularLocation>
        <location evidence="1 9">Cell membrane</location>
        <topology evidence="1 9">Multi-pass membrane protein</topology>
    </subcellularLocation>
</comment>
<sequence>MSAVEQTDRRAIRAAARRRRDRRGFLIALASSVVVIGGLATLVVTSPGWDDVRETFFSWEAFKTSFPDVLRGFWLDVKLFMIVEAVVLVLGLAIALARTTKAPALFPVRLLLSVYTDVMRGVPTILLVYLVGFGIPALAIEGWPSDPVVLGGAALALTYSAYVSEVYRSGLDAVHPSQRAAALAVGLNRTQALRFVVLPQAVRRVIPPLLNDFISLQKDVALISVLGPLEAFRVAQIQASSDFNYTPLLAAALLYICVTVPLARFVDHMQSRGRRAREAEAVTA</sequence>
<keyword evidence="5 9" id="KW-0812">Transmembrane</keyword>
<accession>A0ABU4HRH4</accession>
<evidence type="ECO:0000256" key="4">
    <source>
        <dbReference type="ARBA" id="ARBA00022475"/>
    </source>
</evidence>
<evidence type="ECO:0000256" key="2">
    <source>
        <dbReference type="ARBA" id="ARBA00010072"/>
    </source>
</evidence>
<dbReference type="RefSeq" id="WP_318596943.1">
    <property type="nucleotide sequence ID" value="NZ_JAWSTH010000020.1"/>
</dbReference>
<keyword evidence="6" id="KW-0029">Amino-acid transport</keyword>
<dbReference type="PANTHER" id="PTHR30614:SF20">
    <property type="entry name" value="GLUTAMINE TRANSPORT SYSTEM PERMEASE PROTEIN GLNP"/>
    <property type="match status" value="1"/>
</dbReference>
<keyword evidence="7 9" id="KW-1133">Transmembrane helix</keyword>
<keyword evidence="8 9" id="KW-0472">Membrane</keyword>
<dbReference type="PANTHER" id="PTHR30614">
    <property type="entry name" value="MEMBRANE COMPONENT OF AMINO ACID ABC TRANSPORTER"/>
    <property type="match status" value="1"/>
</dbReference>
<evidence type="ECO:0000313" key="11">
    <source>
        <dbReference type="EMBL" id="MDW5594649.1"/>
    </source>
</evidence>
<evidence type="ECO:0000256" key="1">
    <source>
        <dbReference type="ARBA" id="ARBA00004651"/>
    </source>
</evidence>
<proteinExistence type="inferred from homology"/>
<feature type="transmembrane region" description="Helical" evidence="9">
    <location>
        <begin position="25"/>
        <end position="49"/>
    </location>
</feature>
<name>A0ABU4HRH4_9ACTN</name>